<evidence type="ECO:0000256" key="3">
    <source>
        <dbReference type="ARBA" id="ARBA00022679"/>
    </source>
</evidence>
<dbReference type="CDD" id="cd16913">
    <property type="entry name" value="YkuD_like"/>
    <property type="match status" value="1"/>
</dbReference>
<feature type="active site" description="Proton donor/acceptor" evidence="7">
    <location>
        <position position="421"/>
    </location>
</feature>
<name>A0ABN7Y4F8_9BURK</name>
<sequence length="523" mass="57090">MASHSVLLAIIVCRLTVRSALSGAIAACLLAVASGATAQALWFLDGRPSPTAQQAIAALADAGADGLDPRDYNVDGLRQALVQAGTGPVQPPESIDRLDVALTAAMHRYLSDLHKGRVDPRTVHADFSLLEDKPFDPDSYLRAALLGNRLPAAVREAAPAFPLYGTLREALARYRALAALPFWNTSLPVVAGGSLKNGQSYAGLAQLAQRLEALGDLPAGTPLPARYSGPLVAAVKSFQSRHGIEPDGVIGRVTFAQLNTTPAERVRQIALTMERLRWTPLAQGPRMIVVNIPEFMLRAYEFRDGKLDIKLEMKVIVGKALDTRTPLFMEDMRYIEFSPYWNVPPSIAKGEIIPRLRRDPGYFTRQGFEFVSGGKPVNALSEANMQAVLKGQMRIRQRPGPLNALGDIKFVFPNNANIYLHHTPTPQLFKRDRRDFSHGCVRVEAPVALAQFVLQDMPGWSEARIRQAMSKGSSNTVSLHEPLPVVLAYGTAIARADGRVYFLPDIYGHDKVLDRALRNAAGT</sequence>
<dbReference type="Gene3D" id="2.40.440.10">
    <property type="entry name" value="L,D-transpeptidase catalytic domain-like"/>
    <property type="match status" value="1"/>
</dbReference>
<proteinExistence type="inferred from homology"/>
<evidence type="ECO:0000313" key="10">
    <source>
        <dbReference type="EMBL" id="CAG9167306.1"/>
    </source>
</evidence>
<dbReference type="InterPro" id="IPR038063">
    <property type="entry name" value="Transpep_catalytic_dom"/>
</dbReference>
<feature type="domain" description="L,D-TPase catalytic" evidence="9">
    <location>
        <begin position="286"/>
        <end position="468"/>
    </location>
</feature>
<dbReference type="InterPro" id="IPR052905">
    <property type="entry name" value="LD-transpeptidase_YkuD-like"/>
</dbReference>
<keyword evidence="6 7" id="KW-0961">Cell wall biogenesis/degradation</keyword>
<dbReference type="InterPro" id="IPR045380">
    <property type="entry name" value="LD_TPept_scaffold_dom"/>
</dbReference>
<keyword evidence="3" id="KW-0808">Transferase</keyword>
<dbReference type="InterPro" id="IPR005490">
    <property type="entry name" value="LD_TPept_cat_dom"/>
</dbReference>
<dbReference type="InterPro" id="IPR036365">
    <property type="entry name" value="PGBD-like_sf"/>
</dbReference>
<protein>
    <recommendedName>
        <fullName evidence="9">L,D-TPase catalytic domain-containing protein</fullName>
    </recommendedName>
</protein>
<dbReference type="PROSITE" id="PS52029">
    <property type="entry name" value="LD_TPASE"/>
    <property type="match status" value="1"/>
</dbReference>
<evidence type="ECO:0000313" key="11">
    <source>
        <dbReference type="Proteomes" id="UP000721236"/>
    </source>
</evidence>
<evidence type="ECO:0000256" key="8">
    <source>
        <dbReference type="SAM" id="SignalP"/>
    </source>
</evidence>
<dbReference type="Proteomes" id="UP000721236">
    <property type="component" value="Unassembled WGS sequence"/>
</dbReference>
<dbReference type="Pfam" id="PF01471">
    <property type="entry name" value="PG_binding_1"/>
    <property type="match status" value="1"/>
</dbReference>
<dbReference type="InterPro" id="IPR036366">
    <property type="entry name" value="PGBDSf"/>
</dbReference>
<dbReference type="RefSeq" id="WP_224039692.1">
    <property type="nucleotide sequence ID" value="NZ_CAJZAH010000001.1"/>
</dbReference>
<dbReference type="PANTHER" id="PTHR41533">
    <property type="entry name" value="L,D-TRANSPEPTIDASE HI_1667-RELATED"/>
    <property type="match status" value="1"/>
</dbReference>
<keyword evidence="8" id="KW-0732">Signal</keyword>
<dbReference type="SUPFAM" id="SSF141523">
    <property type="entry name" value="L,D-transpeptidase catalytic domain-like"/>
    <property type="match status" value="1"/>
</dbReference>
<dbReference type="Gene3D" id="1.10.101.10">
    <property type="entry name" value="PGBD-like superfamily/PGBD"/>
    <property type="match status" value="1"/>
</dbReference>
<gene>
    <name evidence="10" type="ORF">LMG21510_00716</name>
</gene>
<keyword evidence="11" id="KW-1185">Reference proteome</keyword>
<accession>A0ABN7Y4F8</accession>
<evidence type="ECO:0000256" key="2">
    <source>
        <dbReference type="ARBA" id="ARBA00005992"/>
    </source>
</evidence>
<feature type="signal peptide" evidence="8">
    <location>
        <begin position="1"/>
        <end position="38"/>
    </location>
</feature>
<dbReference type="PANTHER" id="PTHR41533:SF2">
    <property type="entry name" value="BLR7131 PROTEIN"/>
    <property type="match status" value="1"/>
</dbReference>
<comment type="pathway">
    <text evidence="1 7">Cell wall biogenesis; peptidoglycan biosynthesis.</text>
</comment>
<evidence type="ECO:0000256" key="4">
    <source>
        <dbReference type="ARBA" id="ARBA00022960"/>
    </source>
</evidence>
<evidence type="ECO:0000259" key="9">
    <source>
        <dbReference type="PROSITE" id="PS52029"/>
    </source>
</evidence>
<evidence type="ECO:0000256" key="5">
    <source>
        <dbReference type="ARBA" id="ARBA00022984"/>
    </source>
</evidence>
<feature type="chain" id="PRO_5046021054" description="L,D-TPase catalytic domain-containing protein" evidence="8">
    <location>
        <begin position="39"/>
        <end position="523"/>
    </location>
</feature>
<comment type="similarity">
    <text evidence="2">Belongs to the YkuD family.</text>
</comment>
<evidence type="ECO:0000256" key="6">
    <source>
        <dbReference type="ARBA" id="ARBA00023316"/>
    </source>
</evidence>
<dbReference type="InterPro" id="IPR002477">
    <property type="entry name" value="Peptidoglycan-bd-like"/>
</dbReference>
<keyword evidence="4 7" id="KW-0133">Cell shape</keyword>
<dbReference type="Pfam" id="PF03734">
    <property type="entry name" value="YkuD"/>
    <property type="match status" value="1"/>
</dbReference>
<dbReference type="Pfam" id="PF20142">
    <property type="entry name" value="Scaffold"/>
    <property type="match status" value="1"/>
</dbReference>
<reference evidence="10 11" key="1">
    <citation type="submission" date="2021-08" db="EMBL/GenBank/DDBJ databases">
        <authorList>
            <person name="Peeters C."/>
        </authorList>
    </citation>
    <scope>NUCLEOTIDE SEQUENCE [LARGE SCALE GENOMIC DNA]</scope>
    <source>
        <strain evidence="10 11">LMG 21510</strain>
    </source>
</reference>
<dbReference type="SUPFAM" id="SSF47090">
    <property type="entry name" value="PGBD-like"/>
    <property type="match status" value="1"/>
</dbReference>
<organism evidence="10 11">
    <name type="scientific">Cupriavidus respiraculi</name>
    <dbReference type="NCBI Taxonomy" id="195930"/>
    <lineage>
        <taxon>Bacteria</taxon>
        <taxon>Pseudomonadati</taxon>
        <taxon>Pseudomonadota</taxon>
        <taxon>Betaproteobacteria</taxon>
        <taxon>Burkholderiales</taxon>
        <taxon>Burkholderiaceae</taxon>
        <taxon>Cupriavidus</taxon>
    </lineage>
</organism>
<evidence type="ECO:0000256" key="1">
    <source>
        <dbReference type="ARBA" id="ARBA00004752"/>
    </source>
</evidence>
<comment type="caution">
    <text evidence="10">The sequence shown here is derived from an EMBL/GenBank/DDBJ whole genome shotgun (WGS) entry which is preliminary data.</text>
</comment>
<keyword evidence="5 7" id="KW-0573">Peptidoglycan synthesis</keyword>
<evidence type="ECO:0000256" key="7">
    <source>
        <dbReference type="PROSITE-ProRule" id="PRU01373"/>
    </source>
</evidence>
<feature type="active site" description="Nucleophile" evidence="7">
    <location>
        <position position="440"/>
    </location>
</feature>
<dbReference type="EMBL" id="CAJZAH010000001">
    <property type="protein sequence ID" value="CAG9167306.1"/>
    <property type="molecule type" value="Genomic_DNA"/>
</dbReference>